<evidence type="ECO:0000313" key="3">
    <source>
        <dbReference type="Proteomes" id="UP000609879"/>
    </source>
</evidence>
<dbReference type="RefSeq" id="WP_239169223.1">
    <property type="nucleotide sequence ID" value="NZ_BAAABO010000063.1"/>
</dbReference>
<proteinExistence type="predicted"/>
<comment type="caution">
    <text evidence="2">The sequence shown here is derived from an EMBL/GenBank/DDBJ whole genome shotgun (WGS) entry which is preliminary data.</text>
</comment>
<accession>A0ABQ3YCT8</accession>
<feature type="region of interest" description="Disordered" evidence="1">
    <location>
        <begin position="50"/>
        <end position="72"/>
    </location>
</feature>
<keyword evidence="3" id="KW-1185">Reference proteome</keyword>
<evidence type="ECO:0000313" key="2">
    <source>
        <dbReference type="EMBL" id="GID77821.1"/>
    </source>
</evidence>
<evidence type="ECO:0000256" key="1">
    <source>
        <dbReference type="SAM" id="MobiDB-lite"/>
    </source>
</evidence>
<reference evidence="2 3" key="1">
    <citation type="submission" date="2021-01" db="EMBL/GenBank/DDBJ databases">
        <title>Whole genome shotgun sequence of Actinoplanes deccanensis NBRC 13994.</title>
        <authorList>
            <person name="Komaki H."/>
            <person name="Tamura T."/>
        </authorList>
    </citation>
    <scope>NUCLEOTIDE SEQUENCE [LARGE SCALE GENOMIC DNA]</scope>
    <source>
        <strain evidence="2 3">NBRC 13994</strain>
    </source>
</reference>
<name>A0ABQ3YCT8_9ACTN</name>
<protein>
    <submittedName>
        <fullName evidence="2">Uncharacterized protein</fullName>
    </submittedName>
</protein>
<gene>
    <name evidence="2" type="ORF">Ade02nite_64620</name>
</gene>
<dbReference type="EMBL" id="BOMI01000130">
    <property type="protein sequence ID" value="GID77821.1"/>
    <property type="molecule type" value="Genomic_DNA"/>
</dbReference>
<dbReference type="Proteomes" id="UP000609879">
    <property type="component" value="Unassembled WGS sequence"/>
</dbReference>
<sequence length="72" mass="7365">MTETSACELTRFLRATGPARVPTRMCCMAALLGRRDGAPVSGLCGTRPAGTDPLGAAAPTEPTEPRIPAAVP</sequence>
<organism evidence="2 3">
    <name type="scientific">Paractinoplanes deccanensis</name>
    <dbReference type="NCBI Taxonomy" id="113561"/>
    <lineage>
        <taxon>Bacteria</taxon>
        <taxon>Bacillati</taxon>
        <taxon>Actinomycetota</taxon>
        <taxon>Actinomycetes</taxon>
        <taxon>Micromonosporales</taxon>
        <taxon>Micromonosporaceae</taxon>
        <taxon>Paractinoplanes</taxon>
    </lineage>
</organism>